<dbReference type="InterPro" id="IPR014001">
    <property type="entry name" value="Helicase_ATP-bd"/>
</dbReference>
<dbReference type="GO" id="GO:0016887">
    <property type="term" value="F:ATP hydrolysis activity"/>
    <property type="evidence" value="ECO:0007669"/>
    <property type="project" value="RHEA"/>
</dbReference>
<keyword evidence="3 12" id="KW-0479">Metal-binding</keyword>
<dbReference type="GO" id="GO:0006302">
    <property type="term" value="P:double-strand break repair"/>
    <property type="evidence" value="ECO:0007669"/>
    <property type="project" value="InterPro"/>
</dbReference>
<dbReference type="HAMAP" id="MF_00983">
    <property type="entry name" value="PriA"/>
    <property type="match status" value="1"/>
</dbReference>
<evidence type="ECO:0000256" key="6">
    <source>
        <dbReference type="ARBA" id="ARBA00022806"/>
    </source>
</evidence>
<dbReference type="InterPro" id="IPR001650">
    <property type="entry name" value="Helicase_C-like"/>
</dbReference>
<dbReference type="Pfam" id="PF00271">
    <property type="entry name" value="Helicase_C"/>
    <property type="match status" value="1"/>
</dbReference>
<feature type="binding site" evidence="12">
    <location>
        <position position="378"/>
    </location>
    <ligand>
        <name>Zn(2+)</name>
        <dbReference type="ChEBI" id="CHEBI:29105"/>
        <label>2</label>
    </ligand>
</feature>
<dbReference type="InterPro" id="IPR041222">
    <property type="entry name" value="PriA_3primeBD"/>
</dbReference>
<dbReference type="GO" id="GO:0008270">
    <property type="term" value="F:zinc ion binding"/>
    <property type="evidence" value="ECO:0007669"/>
    <property type="project" value="UniProtKB-UniRule"/>
</dbReference>
<dbReference type="EC" id="5.6.2.4" evidence="12"/>
<keyword evidence="6 12" id="KW-0347">Helicase</keyword>
<feature type="binding site" evidence="12">
    <location>
        <position position="375"/>
    </location>
    <ligand>
        <name>Zn(2+)</name>
        <dbReference type="ChEBI" id="CHEBI:29105"/>
        <label>2</label>
    </ligand>
</feature>
<protein>
    <recommendedName>
        <fullName evidence="12">Replication restart protein PriA</fullName>
    </recommendedName>
    <alternativeName>
        <fullName evidence="12">ATP-dependent DNA helicase PriA</fullName>
        <ecNumber evidence="12">5.6.2.4</ecNumber>
    </alternativeName>
    <alternativeName>
        <fullName evidence="12">DNA 3'-5' helicase PriA</fullName>
    </alternativeName>
</protein>
<comment type="catalytic activity">
    <reaction evidence="11 12">
        <text>ATP + H2O = ADP + phosphate + H(+)</text>
        <dbReference type="Rhea" id="RHEA:13065"/>
        <dbReference type="ChEBI" id="CHEBI:15377"/>
        <dbReference type="ChEBI" id="CHEBI:15378"/>
        <dbReference type="ChEBI" id="CHEBI:30616"/>
        <dbReference type="ChEBI" id="CHEBI:43474"/>
        <dbReference type="ChEBI" id="CHEBI:456216"/>
        <dbReference type="EC" id="5.6.2.4"/>
    </reaction>
</comment>
<dbReference type="Proteomes" id="UP000010793">
    <property type="component" value="Chromosome"/>
</dbReference>
<dbReference type="CDD" id="cd18804">
    <property type="entry name" value="SF2_C_priA"/>
    <property type="match status" value="1"/>
</dbReference>
<evidence type="ECO:0000256" key="2">
    <source>
        <dbReference type="ARBA" id="ARBA00022705"/>
    </source>
</evidence>
<dbReference type="KEGG" id="bpip:BPP43_11010"/>
<evidence type="ECO:0000259" key="13">
    <source>
        <dbReference type="PROSITE" id="PS51192"/>
    </source>
</evidence>
<dbReference type="GO" id="GO:0006310">
    <property type="term" value="P:DNA recombination"/>
    <property type="evidence" value="ECO:0007669"/>
    <property type="project" value="InterPro"/>
</dbReference>
<evidence type="ECO:0000256" key="1">
    <source>
        <dbReference type="ARBA" id="ARBA00022515"/>
    </source>
</evidence>
<dbReference type="FunFam" id="3.40.50.300:FF:000489">
    <property type="entry name" value="Primosome assembly protein PriA"/>
    <property type="match status" value="1"/>
</dbReference>
<organism evidence="15 16">
    <name type="scientific">Brachyspira pilosicoli P43/6/78</name>
    <dbReference type="NCBI Taxonomy" id="1042417"/>
    <lineage>
        <taxon>Bacteria</taxon>
        <taxon>Pseudomonadati</taxon>
        <taxon>Spirochaetota</taxon>
        <taxon>Spirochaetia</taxon>
        <taxon>Brachyspirales</taxon>
        <taxon>Brachyspiraceae</taxon>
        <taxon>Brachyspira</taxon>
    </lineage>
</organism>
<keyword evidence="16" id="KW-1185">Reference proteome</keyword>
<dbReference type="InterPro" id="IPR042115">
    <property type="entry name" value="PriA_3primeBD_sf"/>
</dbReference>
<dbReference type="Pfam" id="PF17764">
    <property type="entry name" value="PriA_3primeBD"/>
    <property type="match status" value="1"/>
</dbReference>
<dbReference type="Pfam" id="PF18319">
    <property type="entry name" value="Zn_ribbon_PriA"/>
    <property type="match status" value="1"/>
</dbReference>
<proteinExistence type="inferred from homology"/>
<keyword evidence="5 12" id="KW-0378">Hydrolase</keyword>
<evidence type="ECO:0000256" key="4">
    <source>
        <dbReference type="ARBA" id="ARBA00022741"/>
    </source>
</evidence>
<dbReference type="InterPro" id="IPR027417">
    <property type="entry name" value="P-loop_NTPase"/>
</dbReference>
<feature type="domain" description="Helicase ATP-binding" evidence="13">
    <location>
        <begin position="138"/>
        <end position="304"/>
    </location>
</feature>
<dbReference type="InterPro" id="IPR041236">
    <property type="entry name" value="PriA_C"/>
</dbReference>
<sequence>MYVKVVFNLPIDKVLTYKKPDDINDSLIGCRVIAPIRNRGTKGIVIEETDSLDGDYKVLPITTRIDLEPICSENEFNLAKWMSRYYHSSYGEALFAALPAGNPSKKKTTPKPIKVKQKPYLKLNDEQESVLNTILKSIEEEKKSKSFLLHGVTGSGKTEVYLQAIKRVVDLGKQAIVILPEISLTPQTIKRFAERFEGKIAVLHSKLSPTAKYRYWQMIRNNEIKIVIGARSAIFSPTPNLGIIVIDEEHETSYKSNETPRYHARQIAFYRKERENATLILGSATPSLESYYHALNGTIELLTLTKRAASINMPEVKILDLKKEKRADSFPMLTQTLVEEINKKLELKEQIILFLNRKGYAPVVSCSHCGVVLECPNCSVSLTYHKKKNVVMCHYCGYTQFVEELCDKCNIGHFERIGTGTEKVEENLNTLFPNAVIERMDQETVGGTKKYEDIFKRFADREIDILIGTQMIAKGLDFPNVTLVGVLLADMSLHIPDFRSAERTFNLITQVAGRSGRGDKKGVVYIQAFNTNHYAVLYAKEHDYISFYNREIENRKHTAGLPYPPFLRLVRIVVRGIDAKKVESDANIIADLSRTLTYQYTEKVEVLGAVPCTMSKLNKYYRWNILIKTASHSLLKEFFESLNKSFIAQKGNYIEIDIDPVNML</sequence>
<evidence type="ECO:0000256" key="11">
    <source>
        <dbReference type="ARBA" id="ARBA00048988"/>
    </source>
</evidence>
<name>A0A3B6VTY5_BRAPL</name>
<dbReference type="SMART" id="SM00490">
    <property type="entry name" value="HELICc"/>
    <property type="match status" value="1"/>
</dbReference>
<dbReference type="EMBL" id="CP002873">
    <property type="protein sequence ID" value="AGA67362.1"/>
    <property type="molecule type" value="Genomic_DNA"/>
</dbReference>
<accession>A0A3B6VTY5</accession>
<dbReference type="PANTHER" id="PTHR30580">
    <property type="entry name" value="PRIMOSOMAL PROTEIN N"/>
    <property type="match status" value="1"/>
</dbReference>
<evidence type="ECO:0000259" key="14">
    <source>
        <dbReference type="PROSITE" id="PS51194"/>
    </source>
</evidence>
<evidence type="ECO:0000256" key="9">
    <source>
        <dbReference type="ARBA" id="ARBA00023125"/>
    </source>
</evidence>
<dbReference type="AlphaFoldDB" id="A0A3B6VTY5"/>
<dbReference type="Gene3D" id="3.40.50.300">
    <property type="entry name" value="P-loop containing nucleotide triphosphate hydrolases"/>
    <property type="match status" value="2"/>
</dbReference>
<dbReference type="Gene3D" id="3.40.1440.60">
    <property type="entry name" value="PriA, 3(prime) DNA-binding domain"/>
    <property type="match status" value="1"/>
</dbReference>
<evidence type="ECO:0000256" key="7">
    <source>
        <dbReference type="ARBA" id="ARBA00022833"/>
    </source>
</evidence>
<feature type="binding site" evidence="12">
    <location>
        <position position="406"/>
    </location>
    <ligand>
        <name>Zn(2+)</name>
        <dbReference type="ChEBI" id="CHEBI:29105"/>
        <label>1</label>
    </ligand>
</feature>
<feature type="binding site" evidence="12">
    <location>
        <position position="366"/>
    </location>
    <ligand>
        <name>Zn(2+)</name>
        <dbReference type="ChEBI" id="CHEBI:29105"/>
        <label>1</label>
    </ligand>
</feature>
<dbReference type="GO" id="GO:1990077">
    <property type="term" value="C:primosome complex"/>
    <property type="evidence" value="ECO:0007669"/>
    <property type="project" value="UniProtKB-UniRule"/>
</dbReference>
<dbReference type="GO" id="GO:0003677">
    <property type="term" value="F:DNA binding"/>
    <property type="evidence" value="ECO:0007669"/>
    <property type="project" value="UniProtKB-UniRule"/>
</dbReference>
<dbReference type="InterPro" id="IPR005259">
    <property type="entry name" value="PriA"/>
</dbReference>
<comment type="function">
    <text evidence="12">Initiates the restart of stalled replication forks, which reloads the replicative helicase on sites other than the origin of replication. Recognizes and binds to abandoned replication forks and remodels them to uncover a helicase loading site. Promotes assembly of the primosome at these replication forks.</text>
</comment>
<keyword evidence="4 12" id="KW-0547">Nucleotide-binding</keyword>
<keyword evidence="2 12" id="KW-0235">DNA replication</keyword>
<keyword evidence="8 12" id="KW-0067">ATP-binding</keyword>
<comment type="similarity">
    <text evidence="12">Belongs to the helicase family. PriA subfamily.</text>
</comment>
<dbReference type="PROSITE" id="PS51194">
    <property type="entry name" value="HELICASE_CTER"/>
    <property type="match status" value="1"/>
</dbReference>
<comment type="cofactor">
    <cofactor evidence="12">
        <name>Zn(2+)</name>
        <dbReference type="ChEBI" id="CHEBI:29105"/>
    </cofactor>
    <text evidence="12">Binds 2 zinc ions per subunit.</text>
</comment>
<dbReference type="CDD" id="cd17929">
    <property type="entry name" value="DEXHc_priA"/>
    <property type="match status" value="1"/>
</dbReference>
<dbReference type="GO" id="GO:0005524">
    <property type="term" value="F:ATP binding"/>
    <property type="evidence" value="ECO:0007669"/>
    <property type="project" value="UniProtKB-UniRule"/>
</dbReference>
<comment type="catalytic activity">
    <reaction evidence="12">
        <text>Couples ATP hydrolysis with the unwinding of duplex DNA by translocating in the 3'-5' direction.</text>
        <dbReference type="EC" id="5.6.2.4"/>
    </reaction>
</comment>
<dbReference type="Pfam" id="PF18074">
    <property type="entry name" value="PriA_C"/>
    <property type="match status" value="1"/>
</dbReference>
<evidence type="ECO:0000256" key="5">
    <source>
        <dbReference type="ARBA" id="ARBA00022801"/>
    </source>
</evidence>
<evidence type="ECO:0000256" key="8">
    <source>
        <dbReference type="ARBA" id="ARBA00022840"/>
    </source>
</evidence>
<evidence type="ECO:0000256" key="3">
    <source>
        <dbReference type="ARBA" id="ARBA00022723"/>
    </source>
</evidence>
<evidence type="ECO:0000313" key="16">
    <source>
        <dbReference type="Proteomes" id="UP000010793"/>
    </source>
</evidence>
<evidence type="ECO:0000313" key="15">
    <source>
        <dbReference type="EMBL" id="AGA67362.1"/>
    </source>
</evidence>
<dbReference type="PANTHER" id="PTHR30580:SF0">
    <property type="entry name" value="PRIMOSOMAL PROTEIN N"/>
    <property type="match status" value="1"/>
</dbReference>
<feature type="binding site" evidence="12">
    <location>
        <position position="409"/>
    </location>
    <ligand>
        <name>Zn(2+)</name>
        <dbReference type="ChEBI" id="CHEBI:29105"/>
        <label>1</label>
    </ligand>
</feature>
<keyword evidence="9 12" id="KW-0238">DNA-binding</keyword>
<keyword evidence="1 12" id="KW-0639">Primosome</keyword>
<dbReference type="GO" id="GO:0006269">
    <property type="term" value="P:DNA replication, synthesis of primer"/>
    <property type="evidence" value="ECO:0007669"/>
    <property type="project" value="UniProtKB-KW"/>
</dbReference>
<dbReference type="GeneID" id="56439387"/>
<dbReference type="Pfam" id="PF00270">
    <property type="entry name" value="DEAD"/>
    <property type="match status" value="1"/>
</dbReference>
<dbReference type="SUPFAM" id="SSF52540">
    <property type="entry name" value="P-loop containing nucleoside triphosphate hydrolases"/>
    <property type="match status" value="2"/>
</dbReference>
<keyword evidence="10 12" id="KW-0413">Isomerase</keyword>
<feature type="binding site" evidence="12">
    <location>
        <position position="369"/>
    </location>
    <ligand>
        <name>Zn(2+)</name>
        <dbReference type="ChEBI" id="CHEBI:29105"/>
        <label>1</label>
    </ligand>
</feature>
<dbReference type="GO" id="GO:0043138">
    <property type="term" value="F:3'-5' DNA helicase activity"/>
    <property type="evidence" value="ECO:0007669"/>
    <property type="project" value="UniProtKB-EC"/>
</dbReference>
<comment type="subunit">
    <text evidence="12">Component of the replication restart primosome.</text>
</comment>
<feature type="binding site" evidence="12">
    <location>
        <position position="393"/>
    </location>
    <ligand>
        <name>Zn(2+)</name>
        <dbReference type="ChEBI" id="CHEBI:29105"/>
        <label>2</label>
    </ligand>
</feature>
<dbReference type="SMART" id="SM00487">
    <property type="entry name" value="DEXDc"/>
    <property type="match status" value="1"/>
</dbReference>
<dbReference type="RefSeq" id="WP_013243772.1">
    <property type="nucleotide sequence ID" value="NC_019908.1"/>
</dbReference>
<feature type="binding site" evidence="12">
    <location>
        <position position="396"/>
    </location>
    <ligand>
        <name>Zn(2+)</name>
        <dbReference type="ChEBI" id="CHEBI:29105"/>
        <label>2</label>
    </ligand>
</feature>
<evidence type="ECO:0000256" key="12">
    <source>
        <dbReference type="HAMAP-Rule" id="MF_00983"/>
    </source>
</evidence>
<dbReference type="GO" id="GO:0006270">
    <property type="term" value="P:DNA replication initiation"/>
    <property type="evidence" value="ECO:0007669"/>
    <property type="project" value="TreeGrafter"/>
</dbReference>
<dbReference type="InterPro" id="IPR040498">
    <property type="entry name" value="PriA_CRR"/>
</dbReference>
<evidence type="ECO:0000256" key="10">
    <source>
        <dbReference type="ARBA" id="ARBA00023235"/>
    </source>
</evidence>
<dbReference type="NCBIfam" id="TIGR00595">
    <property type="entry name" value="priA"/>
    <property type="match status" value="1"/>
</dbReference>
<dbReference type="InterPro" id="IPR011545">
    <property type="entry name" value="DEAD/DEAH_box_helicase_dom"/>
</dbReference>
<gene>
    <name evidence="12" type="primary">priA</name>
    <name evidence="15" type="ORF">BPP43_11010</name>
</gene>
<keyword evidence="7 12" id="KW-0862">Zinc</keyword>
<feature type="domain" description="Helicase C-terminal" evidence="14">
    <location>
        <begin position="397"/>
        <end position="571"/>
    </location>
</feature>
<reference evidence="15 16" key="1">
    <citation type="journal article" date="2013" name="Genome Announc.">
        <title>Complete Genome Sequence of the Porcine Strain Brachyspira pilosicoli P43/6/78(T.).</title>
        <authorList>
            <person name="Lin C."/>
            <person name="den Bakker H.C."/>
            <person name="Suzuki H."/>
            <person name="Lefebure T."/>
            <person name="Ponnala L."/>
            <person name="Sun Q."/>
            <person name="Stanhope M.J."/>
            <person name="Wiedmann M."/>
            <person name="Duhamel G.E."/>
        </authorList>
    </citation>
    <scope>NUCLEOTIDE SEQUENCE [LARGE SCALE GENOMIC DNA]</scope>
    <source>
        <strain evidence="15 16">P43/6/78</strain>
    </source>
</reference>
<dbReference type="PROSITE" id="PS51192">
    <property type="entry name" value="HELICASE_ATP_BIND_1"/>
    <property type="match status" value="1"/>
</dbReference>